<dbReference type="InterPro" id="IPR022513">
    <property type="entry name" value="TOMM_pelo"/>
</dbReference>
<organism evidence="1 2">
    <name type="scientific">Polaribacter cellanae</name>
    <dbReference type="NCBI Taxonomy" id="2818493"/>
    <lineage>
        <taxon>Bacteria</taxon>
        <taxon>Pseudomonadati</taxon>
        <taxon>Bacteroidota</taxon>
        <taxon>Flavobacteriia</taxon>
        <taxon>Flavobacteriales</taxon>
        <taxon>Flavobacteriaceae</taxon>
    </lineage>
</organism>
<dbReference type="EMBL" id="CP071869">
    <property type="protein sequence ID" value="QTE23310.1"/>
    <property type="molecule type" value="Genomic_DNA"/>
</dbReference>
<dbReference type="InterPro" id="IPR036648">
    <property type="entry name" value="CN_Hdrase_a/SCN_Hdrase_g_sf"/>
</dbReference>
<keyword evidence="2" id="KW-1185">Reference proteome</keyword>
<dbReference type="SUPFAM" id="SSF56209">
    <property type="entry name" value="Nitrile hydratase alpha chain"/>
    <property type="match status" value="1"/>
</dbReference>
<dbReference type="KEGG" id="pcea:J3359_03260"/>
<dbReference type="NCBIfam" id="TIGR03793">
    <property type="entry name" value="leader_NHLP"/>
    <property type="match status" value="1"/>
</dbReference>
<dbReference type="GO" id="GO:0003824">
    <property type="term" value="F:catalytic activity"/>
    <property type="evidence" value="ECO:0007669"/>
    <property type="project" value="InterPro"/>
</dbReference>
<proteinExistence type="predicted"/>
<reference evidence="1 2" key="1">
    <citation type="submission" date="2021-03" db="EMBL/GenBank/DDBJ databases">
        <title>Complete genome of Polaribacter_sp.SM13.</title>
        <authorList>
            <person name="Jeong S.W."/>
            <person name="Bae J.W."/>
        </authorList>
    </citation>
    <scope>NUCLEOTIDE SEQUENCE [LARGE SCALE GENOMIC DNA]</scope>
    <source>
        <strain evidence="1 2">SM13</strain>
    </source>
</reference>
<dbReference type="Proteomes" id="UP000663920">
    <property type="component" value="Chromosome"/>
</dbReference>
<dbReference type="GO" id="GO:0046914">
    <property type="term" value="F:transition metal ion binding"/>
    <property type="evidence" value="ECO:0007669"/>
    <property type="project" value="InterPro"/>
</dbReference>
<evidence type="ECO:0000313" key="1">
    <source>
        <dbReference type="EMBL" id="QTE23310.1"/>
    </source>
</evidence>
<gene>
    <name evidence="1" type="ORF">J3359_03260</name>
</gene>
<name>A0A975H9T3_9FLAO</name>
<accession>A0A975H9T3</accession>
<sequence>MNFTQSQDNQKIMNDLINKCWEDENFKKELIANPTKTLEKFLGKPLNNKKGIKLVVNDQTDPSFIHINIPQNQKFDDIELTDDQLEAVAGGWELFGTFICVTDTKPKTQS</sequence>
<evidence type="ECO:0000313" key="2">
    <source>
        <dbReference type="Proteomes" id="UP000663920"/>
    </source>
</evidence>
<dbReference type="Gene3D" id="3.90.330.10">
    <property type="entry name" value="Nitrile hydratase alpha /Thiocyanate hydrolase gamma"/>
    <property type="match status" value="1"/>
</dbReference>
<protein>
    <submittedName>
        <fullName evidence="1">NHLP leader peptide family RiPP</fullName>
    </submittedName>
</protein>
<dbReference type="RefSeq" id="WP_208079321.1">
    <property type="nucleotide sequence ID" value="NZ_CP071869.1"/>
</dbReference>
<dbReference type="AlphaFoldDB" id="A0A975H9T3"/>